<evidence type="ECO:0000313" key="3">
    <source>
        <dbReference type="EMBL" id="CUQ66541.1"/>
    </source>
</evidence>
<dbReference type="Gene3D" id="2.60.40.10">
    <property type="entry name" value="Immunoglobulins"/>
    <property type="match status" value="4"/>
</dbReference>
<feature type="chain" id="PRO_5006623526" description="BACON domain-containing protein" evidence="1">
    <location>
        <begin position="23"/>
        <end position="408"/>
    </location>
</feature>
<dbReference type="OrthoDB" id="9798386at2"/>
<dbReference type="Proteomes" id="UP000066284">
    <property type="component" value="Chromosome 1"/>
</dbReference>
<dbReference type="EMBL" id="LN885086">
    <property type="protein sequence ID" value="CUQ66541.1"/>
    <property type="molecule type" value="Genomic_DNA"/>
</dbReference>
<reference evidence="4" key="1">
    <citation type="submission" date="2015-09" db="EMBL/GenBank/DDBJ databases">
        <authorList>
            <person name="Daims H."/>
        </authorList>
    </citation>
    <scope>NUCLEOTIDE SEQUENCE [LARGE SCALE GENOMIC DNA]</scope>
</reference>
<evidence type="ECO:0000256" key="1">
    <source>
        <dbReference type="SAM" id="SignalP"/>
    </source>
</evidence>
<sequence length="408" mass="41307">MRVIWACAIAGLLMVWSTPSWSASLSWNANTESDLAGYRVYRCSVSNCSRTSGTAALLATLGRVTSFNIGTPSTTQYYFLTAFDYIGNESRESAVVTYTPPSSTPPAIGASPTSFSFAATRGGTNPASQTLNITNTGGGTLSWTLSENISWLTLSRTSGSGNGSVILNVTTGSLAAGTYTGTILISATGASSVTIPVTFTVSPNAVPIIGVSPTSFSFTATQGGANPSLQSMTITNTGGGTLRWSARTNANWISLSSIDGSGNATIMVGAVTAGLPAGTHSGQIYVAAEGASSVIVPITFTITTGSSVSPAVSVSPTSLSFTARVGGANPSSQTLRISNSGGGTLNWSVRGNRSWMWLSPTDGSGNATITVGVTTAGLLAGTYNGQLTIGAAGTSSFISVPITLTMTP</sequence>
<dbReference type="InterPro" id="IPR024361">
    <property type="entry name" value="BACON"/>
</dbReference>
<dbReference type="RefSeq" id="WP_158023275.1">
    <property type="nucleotide sequence ID" value="NZ_LN885086.1"/>
</dbReference>
<dbReference type="InterPro" id="IPR013783">
    <property type="entry name" value="Ig-like_fold"/>
</dbReference>
<evidence type="ECO:0000313" key="4">
    <source>
        <dbReference type="Proteomes" id="UP000066284"/>
    </source>
</evidence>
<evidence type="ECO:0000259" key="2">
    <source>
        <dbReference type="Pfam" id="PF19190"/>
    </source>
</evidence>
<proteinExistence type="predicted"/>
<organism evidence="3 4">
    <name type="scientific">Candidatus Nitrospira inopinata</name>
    <dbReference type="NCBI Taxonomy" id="1715989"/>
    <lineage>
        <taxon>Bacteria</taxon>
        <taxon>Pseudomonadati</taxon>
        <taxon>Nitrospirota</taxon>
        <taxon>Nitrospiria</taxon>
        <taxon>Nitrospirales</taxon>
        <taxon>Nitrospiraceae</taxon>
        <taxon>Nitrospira</taxon>
    </lineage>
</organism>
<feature type="domain" description="BACON" evidence="2">
    <location>
        <begin position="210"/>
        <end position="295"/>
    </location>
</feature>
<keyword evidence="1" id="KW-0732">Signal</keyword>
<feature type="domain" description="BACON" evidence="2">
    <location>
        <begin position="109"/>
        <end position="201"/>
    </location>
</feature>
<dbReference type="Pfam" id="PF19190">
    <property type="entry name" value="BACON_2"/>
    <property type="match status" value="3"/>
</dbReference>
<gene>
    <name evidence="3" type="ORF">NITINOP_1566</name>
</gene>
<protein>
    <recommendedName>
        <fullName evidence="2">BACON domain-containing protein</fullName>
    </recommendedName>
</protein>
<accession>A0A0S4KTB3</accession>
<name>A0A0S4KTB3_9BACT</name>
<feature type="domain" description="BACON" evidence="2">
    <location>
        <begin position="312"/>
        <end position="395"/>
    </location>
</feature>
<keyword evidence="4" id="KW-1185">Reference proteome</keyword>
<dbReference type="AlphaFoldDB" id="A0A0S4KTB3"/>
<dbReference type="KEGG" id="nio:NITINOP_1566"/>
<feature type="signal peptide" evidence="1">
    <location>
        <begin position="1"/>
        <end position="22"/>
    </location>
</feature>